<dbReference type="InterPro" id="IPR000032">
    <property type="entry name" value="HPr-like"/>
</dbReference>
<dbReference type="Gene3D" id="3.30.1340.10">
    <property type="entry name" value="HPr-like"/>
    <property type="match status" value="1"/>
</dbReference>
<dbReference type="InterPro" id="IPR035895">
    <property type="entry name" value="HPr-like_sf"/>
</dbReference>
<sequence>MAERRVKVTTEVGIQARPATVFVETAAESSGEIAIAKAGDGGHDAKSILQVLVLDVRPGDEIVLTGDDEDVLDRLVDLVTAETADAEGGKDLADIDER</sequence>
<name>A0ABN2H5C8_9ACTN</name>
<accession>A0ABN2H5C8</accession>
<proteinExistence type="predicted"/>
<evidence type="ECO:0000313" key="6">
    <source>
        <dbReference type="Proteomes" id="UP001499851"/>
    </source>
</evidence>
<organism evidence="5 6">
    <name type="scientific">Glycomyces endophyticus</name>
    <dbReference type="NCBI Taxonomy" id="480996"/>
    <lineage>
        <taxon>Bacteria</taxon>
        <taxon>Bacillati</taxon>
        <taxon>Actinomycetota</taxon>
        <taxon>Actinomycetes</taxon>
        <taxon>Glycomycetales</taxon>
        <taxon>Glycomycetaceae</taxon>
        <taxon>Glycomyces</taxon>
    </lineage>
</organism>
<dbReference type="SUPFAM" id="SSF55594">
    <property type="entry name" value="HPr-like"/>
    <property type="match status" value="1"/>
</dbReference>
<dbReference type="Proteomes" id="UP001499851">
    <property type="component" value="Unassembled WGS sequence"/>
</dbReference>
<reference evidence="5 6" key="1">
    <citation type="journal article" date="2019" name="Int. J. Syst. Evol. Microbiol.">
        <title>The Global Catalogue of Microorganisms (GCM) 10K type strain sequencing project: providing services to taxonomists for standard genome sequencing and annotation.</title>
        <authorList>
            <consortium name="The Broad Institute Genomics Platform"/>
            <consortium name="The Broad Institute Genome Sequencing Center for Infectious Disease"/>
            <person name="Wu L."/>
            <person name="Ma J."/>
        </authorList>
    </citation>
    <scope>NUCLEOTIDE SEQUENCE [LARGE SCALE GENOMIC DNA]</scope>
    <source>
        <strain evidence="5 6">JCM 16001</strain>
    </source>
</reference>
<keyword evidence="3" id="KW-0598">Phosphotransferase system</keyword>
<dbReference type="NCBIfam" id="TIGR01003">
    <property type="entry name" value="PTS_HPr_family"/>
    <property type="match status" value="1"/>
</dbReference>
<keyword evidence="6" id="KW-1185">Reference proteome</keyword>
<feature type="domain" description="HPr" evidence="4">
    <location>
        <begin position="1"/>
        <end position="87"/>
    </location>
</feature>
<keyword evidence="2" id="KW-0963">Cytoplasm</keyword>
<evidence type="ECO:0000313" key="5">
    <source>
        <dbReference type="EMBL" id="GAA1682259.1"/>
    </source>
</evidence>
<dbReference type="PANTHER" id="PTHR33705:SF2">
    <property type="entry name" value="PHOSPHOCARRIER PROTEIN NPR"/>
    <property type="match status" value="1"/>
</dbReference>
<dbReference type="Pfam" id="PF00381">
    <property type="entry name" value="PTS-HPr"/>
    <property type="match status" value="1"/>
</dbReference>
<dbReference type="InterPro" id="IPR050399">
    <property type="entry name" value="HPr"/>
</dbReference>
<evidence type="ECO:0000259" key="4">
    <source>
        <dbReference type="PROSITE" id="PS51350"/>
    </source>
</evidence>
<gene>
    <name evidence="5" type="ORF">GCM10009830_31720</name>
</gene>
<comment type="subcellular location">
    <subcellularLocation>
        <location evidence="1">Cytoplasm</location>
    </subcellularLocation>
</comment>
<dbReference type="RefSeq" id="WP_344488074.1">
    <property type="nucleotide sequence ID" value="NZ_BAAAQF010000011.1"/>
</dbReference>
<dbReference type="EMBL" id="BAAAQF010000011">
    <property type="protein sequence ID" value="GAA1682259.1"/>
    <property type="molecule type" value="Genomic_DNA"/>
</dbReference>
<dbReference type="PROSITE" id="PS51350">
    <property type="entry name" value="PTS_HPR_DOM"/>
    <property type="match status" value="1"/>
</dbReference>
<evidence type="ECO:0000256" key="3">
    <source>
        <dbReference type="ARBA" id="ARBA00022683"/>
    </source>
</evidence>
<dbReference type="PRINTS" id="PR00107">
    <property type="entry name" value="PHOSPHOCPHPR"/>
</dbReference>
<evidence type="ECO:0000256" key="2">
    <source>
        <dbReference type="ARBA" id="ARBA00022490"/>
    </source>
</evidence>
<protein>
    <recommendedName>
        <fullName evidence="4">HPr domain-containing protein</fullName>
    </recommendedName>
</protein>
<comment type="caution">
    <text evidence="5">The sequence shown here is derived from an EMBL/GenBank/DDBJ whole genome shotgun (WGS) entry which is preliminary data.</text>
</comment>
<dbReference type="PANTHER" id="PTHR33705">
    <property type="entry name" value="PHOSPHOCARRIER PROTEIN HPR"/>
    <property type="match status" value="1"/>
</dbReference>
<evidence type="ECO:0000256" key="1">
    <source>
        <dbReference type="ARBA" id="ARBA00004496"/>
    </source>
</evidence>